<evidence type="ECO:0000256" key="4">
    <source>
        <dbReference type="ARBA" id="ARBA00022741"/>
    </source>
</evidence>
<evidence type="ECO:0000256" key="2">
    <source>
        <dbReference type="ARBA" id="ARBA00012231"/>
    </source>
</evidence>
<name>Q6BDZ7_9ANNE</name>
<feature type="binding site" evidence="8">
    <location>
        <begin position="291"/>
        <end position="295"/>
    </location>
    <ligand>
        <name>ATP</name>
        <dbReference type="ChEBI" id="CHEBI:30616"/>
    </ligand>
</feature>
<dbReference type="Pfam" id="PF00217">
    <property type="entry name" value="ATP-gua_Ptrans"/>
    <property type="match status" value="1"/>
</dbReference>
<dbReference type="AlphaFoldDB" id="Q6BDZ7"/>
<evidence type="ECO:0000256" key="7">
    <source>
        <dbReference type="PROSITE-ProRule" id="PRU00842"/>
    </source>
</evidence>
<dbReference type="InterPro" id="IPR000749">
    <property type="entry name" value="ATP-guanido_PTrfase"/>
</dbReference>
<feature type="binding site" evidence="8">
    <location>
        <position position="190"/>
    </location>
    <ligand>
        <name>ATP</name>
        <dbReference type="ChEBI" id="CHEBI:30616"/>
    </ligand>
</feature>
<feature type="domain" description="Phosphagen kinase C-terminal" evidence="11">
    <location>
        <begin position="124"/>
        <end position="366"/>
    </location>
</feature>
<dbReference type="EMBL" id="AB118644">
    <property type="protein sequence ID" value="BAD34673.1"/>
    <property type="molecule type" value="mRNA"/>
</dbReference>
<evidence type="ECO:0000256" key="5">
    <source>
        <dbReference type="ARBA" id="ARBA00022777"/>
    </source>
</evidence>
<dbReference type="FunFam" id="3.30.590.10:FF:000002">
    <property type="entry name" value="Creatine kinase S-type, mitochondrial"/>
    <property type="match status" value="1"/>
</dbReference>
<dbReference type="Gene3D" id="1.10.135.10">
    <property type="entry name" value="ATP:guanido phosphotransferase, N-terminal domain"/>
    <property type="match status" value="1"/>
</dbReference>
<feature type="domain" description="Phosphagen kinase N-terminal" evidence="10">
    <location>
        <begin position="6"/>
        <end position="93"/>
    </location>
</feature>
<dbReference type="GO" id="GO:0005524">
    <property type="term" value="F:ATP binding"/>
    <property type="evidence" value="ECO:0007669"/>
    <property type="project" value="UniProtKB-UniRule"/>
</dbReference>
<dbReference type="InterPro" id="IPR022415">
    <property type="entry name" value="ATP-guanido_PTrfase_AS"/>
</dbReference>
<organism evidence="12">
    <name type="scientific">Namalycastis sp. ST01</name>
    <dbReference type="NCBI Taxonomy" id="243920"/>
    <lineage>
        <taxon>Eukaryota</taxon>
        <taxon>Metazoa</taxon>
        <taxon>Spiralia</taxon>
        <taxon>Lophotrochozoa</taxon>
        <taxon>Annelida</taxon>
        <taxon>Polychaeta</taxon>
        <taxon>Errantia</taxon>
        <taxon>Phyllodocida</taxon>
        <taxon>Nereididae</taxon>
        <taxon>Namalycastis</taxon>
    </lineage>
</organism>
<keyword evidence="6 8" id="KW-0067">ATP-binding</keyword>
<dbReference type="PROSITE" id="PS51509">
    <property type="entry name" value="PHOSPHAGEN_KINASE_N"/>
    <property type="match status" value="1"/>
</dbReference>
<dbReference type="FunFam" id="1.10.135.10:FF:000001">
    <property type="entry name" value="Creatine kinase M-type"/>
    <property type="match status" value="1"/>
</dbReference>
<keyword evidence="4 8" id="KW-0547">Nucleotide-binding</keyword>
<protein>
    <recommendedName>
        <fullName evidence="2">creatine kinase</fullName>
        <ecNumber evidence="2">2.7.3.2</ecNumber>
    </recommendedName>
</protein>
<proteinExistence type="evidence at transcript level"/>
<dbReference type="InterPro" id="IPR014746">
    <property type="entry name" value="Gln_synth/guanido_kin_cat_dom"/>
</dbReference>
<dbReference type="Gene3D" id="3.30.590.10">
    <property type="entry name" value="Glutamine synthetase/guanido kinase, catalytic domain"/>
    <property type="match status" value="1"/>
</dbReference>
<evidence type="ECO:0000313" key="12">
    <source>
        <dbReference type="EMBL" id="BAD34673.1"/>
    </source>
</evidence>
<evidence type="ECO:0000256" key="6">
    <source>
        <dbReference type="ARBA" id="ARBA00022840"/>
    </source>
</evidence>
<evidence type="ECO:0000256" key="1">
    <source>
        <dbReference type="ARBA" id="ARBA00006798"/>
    </source>
</evidence>
<dbReference type="PANTHER" id="PTHR11547:SF23">
    <property type="entry name" value="CREATINE KINASE B-TYPE"/>
    <property type="match status" value="1"/>
</dbReference>
<dbReference type="InterPro" id="IPR036802">
    <property type="entry name" value="ATP-guanido_PTrfase_N_sf"/>
</dbReference>
<evidence type="ECO:0000259" key="10">
    <source>
        <dbReference type="PROSITE" id="PS51509"/>
    </source>
</evidence>
<dbReference type="Pfam" id="PF02807">
    <property type="entry name" value="ATP-gua_PtransN"/>
    <property type="match status" value="1"/>
</dbReference>
<feature type="binding site" evidence="8">
    <location>
        <begin position="319"/>
        <end position="324"/>
    </location>
    <ligand>
        <name>ATP</name>
        <dbReference type="ChEBI" id="CHEBI:30616"/>
    </ligand>
</feature>
<dbReference type="PROSITE" id="PS00112">
    <property type="entry name" value="PHOSPHAGEN_KINASE"/>
    <property type="match status" value="1"/>
</dbReference>
<keyword evidence="3 8" id="KW-0808">Transferase</keyword>
<feature type="binding site" evidence="8">
    <location>
        <begin position="127"/>
        <end position="131"/>
    </location>
    <ligand>
        <name>ATP</name>
        <dbReference type="ChEBI" id="CHEBI:30616"/>
    </ligand>
</feature>
<dbReference type="EC" id="2.7.3.2" evidence="2"/>
<comment type="similarity">
    <text evidence="1 7 9">Belongs to the ATP:guanido phosphotransferase family.</text>
</comment>
<dbReference type="GO" id="GO:0005615">
    <property type="term" value="C:extracellular space"/>
    <property type="evidence" value="ECO:0007669"/>
    <property type="project" value="TreeGrafter"/>
</dbReference>
<dbReference type="CDD" id="cd00716">
    <property type="entry name" value="creatine_kinase_like"/>
    <property type="match status" value="1"/>
</dbReference>
<reference evidence="12" key="1">
    <citation type="journal article" date="2004" name="J. Mol. Evol.">
        <title>Evolution and divergence of the genes for cytoplasmic, mitochondrial, and flagellar creatine kinases.</title>
        <authorList>
            <person name="Suzuki T."/>
            <person name="Mizuta C."/>
            <person name="Uda K."/>
            <person name="Ishida K."/>
            <person name="Mizuta K."/>
            <person name="Sona S."/>
            <person name="Compaan D.M."/>
            <person name="Ellington W.R."/>
        </authorList>
    </citation>
    <scope>NUCLEOTIDE SEQUENCE</scope>
    <source>
        <strain evidence="12">ST01</strain>
    </source>
</reference>
<keyword evidence="5 8" id="KW-0418">Kinase</keyword>
<gene>
    <name evidence="12" type="primary">CK</name>
</gene>
<evidence type="ECO:0000256" key="3">
    <source>
        <dbReference type="ARBA" id="ARBA00022679"/>
    </source>
</evidence>
<evidence type="ECO:0000256" key="9">
    <source>
        <dbReference type="RuleBase" id="RU000505"/>
    </source>
</evidence>
<accession>Q6BDZ7</accession>
<dbReference type="SUPFAM" id="SSF55931">
    <property type="entry name" value="Glutamine synthetase/guanido kinase"/>
    <property type="match status" value="1"/>
</dbReference>
<dbReference type="GO" id="GO:0046314">
    <property type="term" value="P:phosphocreatine biosynthetic process"/>
    <property type="evidence" value="ECO:0007669"/>
    <property type="project" value="InterPro"/>
</dbReference>
<evidence type="ECO:0000256" key="8">
    <source>
        <dbReference type="PROSITE-ProRule" id="PRU00843"/>
    </source>
</evidence>
<sequence length="382" mass="43216">MANLNQKKFPSDEDFPELSKHNNWMAKVLTPDMYKKYRDVVTPTGFTFDKAIQTGVDNPGHPFIYTVGCVAGDEESYTVFKDFFDVVIDKRHGGYAADAKHKTDLKWDNLVGGDEKADDFDPKYVLSSRVRTGRSIRGLSLPPHCSRAERRAVEKVSTEVLGGLSGEFKGKYYPLSKMTDEEQEQLINDHFLFDKPVSPLLTCSGMARDWPDARGIWHNDNKTFLVWVNEEDHLRVISMQKGGNMRAVFRRFCEGLTNFEEAMKKQGKEFMWNEHLGYVLTCPSNLGTGLRAGVHVKLPKLSQDKRIDDILDKLRLQKRGTGGVDTAAVGGIYDISNADRLGYSEVELVQYVVDGVKLLIQMEKKLEKGEPIESLIPAEKKK</sequence>
<dbReference type="PANTHER" id="PTHR11547">
    <property type="entry name" value="ARGININE OR CREATINE KINASE"/>
    <property type="match status" value="1"/>
</dbReference>
<evidence type="ECO:0000259" key="11">
    <source>
        <dbReference type="PROSITE" id="PS51510"/>
    </source>
</evidence>
<dbReference type="PROSITE" id="PS51510">
    <property type="entry name" value="PHOSPHAGEN_KINASE_C"/>
    <property type="match status" value="1"/>
</dbReference>
<dbReference type="GO" id="GO:0004111">
    <property type="term" value="F:creatine kinase activity"/>
    <property type="evidence" value="ECO:0007669"/>
    <property type="project" value="UniProtKB-EC"/>
</dbReference>
<feature type="binding site" evidence="8">
    <location>
        <position position="235"/>
    </location>
    <ligand>
        <name>ATP</name>
        <dbReference type="ChEBI" id="CHEBI:30616"/>
    </ligand>
</feature>
<dbReference type="InterPro" id="IPR022413">
    <property type="entry name" value="ATP-guanido_PTrfase_N"/>
</dbReference>
<dbReference type="InterPro" id="IPR022414">
    <property type="entry name" value="ATP-guanido_PTrfase_cat"/>
</dbReference>
<dbReference type="SUPFAM" id="SSF48034">
    <property type="entry name" value="Guanido kinase N-terminal domain"/>
    <property type="match status" value="1"/>
</dbReference>